<accession>A0A7Y7U6Z1</accession>
<evidence type="ECO:0000313" key="3">
    <source>
        <dbReference type="Proteomes" id="UP000565521"/>
    </source>
</evidence>
<comment type="caution">
    <text evidence="2">The sequence shown here is derived from an EMBL/GenBank/DDBJ whole genome shotgun (WGS) entry which is preliminary data.</text>
</comment>
<gene>
    <name evidence="2" type="ORF">HW554_13910</name>
</gene>
<feature type="compositionally biased region" description="Basic residues" evidence="1">
    <location>
        <begin position="89"/>
        <end position="98"/>
    </location>
</feature>
<evidence type="ECO:0000313" key="2">
    <source>
        <dbReference type="EMBL" id="NVO32309.1"/>
    </source>
</evidence>
<evidence type="ECO:0000256" key="1">
    <source>
        <dbReference type="SAM" id="MobiDB-lite"/>
    </source>
</evidence>
<proteinExistence type="predicted"/>
<sequence length="139" mass="15825">MNPALRSYIASYIQLKEQEHTAIYGVAVELVDDSTVYIMEAFPPLEEDDPSLGGVQVELLGRESVAGYPVVFNGKPNPDLYYSSTHELPKRKAQKLRTPRQGPPPRPVDNNNYELWALHFRRGTLVSYGPQDRIDKIRR</sequence>
<reference evidence="2 3" key="1">
    <citation type="submission" date="2020-05" db="EMBL/GenBank/DDBJ databases">
        <title>Hymenobacter terrestris sp. nov. and Hymenobacter lapidiphilus sp. nov., isolated from regoliths in Antarctica.</title>
        <authorList>
            <person name="Sedlacek I."/>
            <person name="Pantucek R."/>
            <person name="Zeman M."/>
            <person name="Holochova P."/>
            <person name="Kralova S."/>
            <person name="Stankova E."/>
            <person name="Sedo O."/>
            <person name="Micenkova L."/>
            <person name="Svec P."/>
            <person name="Gupta V."/>
            <person name="Sood U."/>
            <person name="Korpole U.S."/>
            <person name="Lal R."/>
        </authorList>
    </citation>
    <scope>NUCLEOTIDE SEQUENCE [LARGE SCALE GENOMIC DNA]</scope>
    <source>
        <strain evidence="2 3">P5342</strain>
    </source>
</reference>
<dbReference type="Proteomes" id="UP000565521">
    <property type="component" value="Unassembled WGS sequence"/>
</dbReference>
<organism evidence="2 3">
    <name type="scientific">Hymenobacter lapidiphilus</name>
    <dbReference type="NCBI Taxonomy" id="2608003"/>
    <lineage>
        <taxon>Bacteria</taxon>
        <taxon>Pseudomonadati</taxon>
        <taxon>Bacteroidota</taxon>
        <taxon>Cytophagia</taxon>
        <taxon>Cytophagales</taxon>
        <taxon>Hymenobacteraceae</taxon>
        <taxon>Hymenobacter</taxon>
    </lineage>
</organism>
<feature type="region of interest" description="Disordered" evidence="1">
    <location>
        <begin position="82"/>
        <end position="109"/>
    </location>
</feature>
<dbReference type="RefSeq" id="WP_176909189.1">
    <property type="nucleotide sequence ID" value="NZ_JABKAU010000027.1"/>
</dbReference>
<name>A0A7Y7U6Z1_9BACT</name>
<dbReference type="AlphaFoldDB" id="A0A7Y7U6Z1"/>
<keyword evidence="3" id="KW-1185">Reference proteome</keyword>
<protein>
    <submittedName>
        <fullName evidence="2">Uncharacterized protein</fullName>
    </submittedName>
</protein>
<dbReference type="EMBL" id="JABKAU010000027">
    <property type="protein sequence ID" value="NVO32309.1"/>
    <property type="molecule type" value="Genomic_DNA"/>
</dbReference>